<dbReference type="OrthoDB" id="29523at2759"/>
<dbReference type="PANTHER" id="PTHR23149:SF9">
    <property type="entry name" value="G PATCH DOMAIN-CONTAINING PROTEIN 4"/>
    <property type="match status" value="1"/>
</dbReference>
<comment type="caution">
    <text evidence="3">The sequence shown here is derived from an EMBL/GenBank/DDBJ whole genome shotgun (WGS) entry which is preliminary data.</text>
</comment>
<evidence type="ECO:0000256" key="1">
    <source>
        <dbReference type="SAM" id="MobiDB-lite"/>
    </source>
</evidence>
<evidence type="ECO:0000259" key="2">
    <source>
        <dbReference type="PROSITE" id="PS50174"/>
    </source>
</evidence>
<dbReference type="Proteomes" id="UP000789595">
    <property type="component" value="Unassembled WGS sequence"/>
</dbReference>
<feature type="region of interest" description="Disordered" evidence="1">
    <location>
        <begin position="96"/>
        <end position="181"/>
    </location>
</feature>
<gene>
    <name evidence="3" type="ORF">PECAL_6P17630</name>
</gene>
<feature type="compositionally biased region" description="Basic residues" evidence="1">
    <location>
        <begin position="98"/>
        <end position="111"/>
    </location>
</feature>
<organism evidence="3 4">
    <name type="scientific">Pelagomonas calceolata</name>
    <dbReference type="NCBI Taxonomy" id="35677"/>
    <lineage>
        <taxon>Eukaryota</taxon>
        <taxon>Sar</taxon>
        <taxon>Stramenopiles</taxon>
        <taxon>Ochrophyta</taxon>
        <taxon>Pelagophyceae</taxon>
        <taxon>Pelagomonadales</taxon>
        <taxon>Pelagomonadaceae</taxon>
        <taxon>Pelagomonas</taxon>
    </lineage>
</organism>
<feature type="compositionally biased region" description="Basic and acidic residues" evidence="1">
    <location>
        <begin position="155"/>
        <end position="166"/>
    </location>
</feature>
<feature type="compositionally biased region" description="Basic residues" evidence="1">
    <location>
        <begin position="167"/>
        <end position="181"/>
    </location>
</feature>
<sequence length="181" mass="19474">MKSPPAAPAAGAYSAVSRKLMASMGWTEGKGLGKHEQGAERHVEHRKRGDNVGLGADATVEAQFAAGLHKGSAKAAFGDQGWVDAFAGALDAMNDRHGSKKAKKAKKKAKPAKKDSSQNFLDECFAATGGARLGMRAQRSGGGKLRRAEAVPAKRARDETPEERKERKLRKKRRREARKSL</sequence>
<proteinExistence type="predicted"/>
<dbReference type="SMART" id="SM00443">
    <property type="entry name" value="G_patch"/>
    <property type="match status" value="1"/>
</dbReference>
<accession>A0A8J2T297</accession>
<feature type="region of interest" description="Disordered" evidence="1">
    <location>
        <begin position="28"/>
        <end position="52"/>
    </location>
</feature>
<evidence type="ECO:0000313" key="4">
    <source>
        <dbReference type="Proteomes" id="UP000789595"/>
    </source>
</evidence>
<dbReference type="PROSITE" id="PS50174">
    <property type="entry name" value="G_PATCH"/>
    <property type="match status" value="1"/>
</dbReference>
<dbReference type="GO" id="GO:0005730">
    <property type="term" value="C:nucleolus"/>
    <property type="evidence" value="ECO:0007669"/>
    <property type="project" value="TreeGrafter"/>
</dbReference>
<dbReference type="EMBL" id="CAKKNE010000006">
    <property type="protein sequence ID" value="CAH0380123.1"/>
    <property type="molecule type" value="Genomic_DNA"/>
</dbReference>
<reference evidence="3" key="1">
    <citation type="submission" date="2021-11" db="EMBL/GenBank/DDBJ databases">
        <authorList>
            <consortium name="Genoscope - CEA"/>
            <person name="William W."/>
        </authorList>
    </citation>
    <scope>NUCLEOTIDE SEQUENCE</scope>
</reference>
<dbReference type="InterPro" id="IPR000467">
    <property type="entry name" value="G_patch_dom"/>
</dbReference>
<keyword evidence="4" id="KW-1185">Reference proteome</keyword>
<feature type="compositionally biased region" description="Basic and acidic residues" evidence="1">
    <location>
        <begin position="31"/>
        <end position="50"/>
    </location>
</feature>
<dbReference type="AlphaFoldDB" id="A0A8J2T297"/>
<dbReference type="GO" id="GO:0003676">
    <property type="term" value="F:nucleic acid binding"/>
    <property type="evidence" value="ECO:0007669"/>
    <property type="project" value="InterPro"/>
</dbReference>
<protein>
    <recommendedName>
        <fullName evidence="2">G-patch domain-containing protein</fullName>
    </recommendedName>
</protein>
<dbReference type="Pfam" id="PF01585">
    <property type="entry name" value="G-patch"/>
    <property type="match status" value="1"/>
</dbReference>
<name>A0A8J2T297_9STRA</name>
<feature type="domain" description="G-patch" evidence="2">
    <location>
        <begin position="13"/>
        <end position="59"/>
    </location>
</feature>
<dbReference type="PANTHER" id="PTHR23149">
    <property type="entry name" value="G PATCH DOMAIN CONTAINING PROTEIN"/>
    <property type="match status" value="1"/>
</dbReference>
<evidence type="ECO:0000313" key="3">
    <source>
        <dbReference type="EMBL" id="CAH0380123.1"/>
    </source>
</evidence>
<dbReference type="InterPro" id="IPR050656">
    <property type="entry name" value="PINX1"/>
</dbReference>